<dbReference type="Proteomes" id="UP000228755">
    <property type="component" value="Unassembled WGS sequence"/>
</dbReference>
<sequence>MSHKPRTPSQTCVISIRTPYGGNTVRHEFVGDHIGVSPMALAAWLDMLHDRCWITDIRIGGLK</sequence>
<organism evidence="1 2">
    <name type="scientific">Bifidobacterium scaligerum</name>
    <dbReference type="NCBI Taxonomy" id="2052656"/>
    <lineage>
        <taxon>Bacteria</taxon>
        <taxon>Bacillati</taxon>
        <taxon>Actinomycetota</taxon>
        <taxon>Actinomycetes</taxon>
        <taxon>Bifidobacteriales</taxon>
        <taxon>Bifidobacteriaceae</taxon>
        <taxon>Bifidobacterium</taxon>
    </lineage>
</organism>
<gene>
    <name evidence="1" type="ORF">CUU80_02275</name>
</gene>
<dbReference type="RefSeq" id="WP_100495751.1">
    <property type="nucleotide sequence ID" value="NZ_PGLQ01000001.1"/>
</dbReference>
<reference evidence="1 2" key="1">
    <citation type="submission" date="2017-11" db="EMBL/GenBank/DDBJ databases">
        <title>Draft genome sequences of strains TRE 1, TRE D, TRE H and TRI 7, isolated from tamarins, belonging to four potential novel Bifidobacterium species.</title>
        <authorList>
            <person name="Mattarelli P."/>
            <person name="Modesto M."/>
            <person name="Bonetti A."/>
            <person name="Puglisi E."/>
            <person name="Morelli L."/>
        </authorList>
    </citation>
    <scope>NUCLEOTIDE SEQUENCE [LARGE SCALE GENOMIC DNA]</scope>
    <source>
        <strain evidence="2">TRED</strain>
    </source>
</reference>
<accession>A0A2M9HT46</accession>
<dbReference type="AlphaFoldDB" id="A0A2M9HT46"/>
<dbReference type="EMBL" id="PGLQ01000001">
    <property type="protein sequence ID" value="PJM79981.1"/>
    <property type="molecule type" value="Genomic_DNA"/>
</dbReference>
<comment type="caution">
    <text evidence="1">The sequence shown here is derived from an EMBL/GenBank/DDBJ whole genome shotgun (WGS) entry which is preliminary data.</text>
</comment>
<proteinExistence type="predicted"/>
<protein>
    <submittedName>
        <fullName evidence="1">Uncharacterized protein</fullName>
    </submittedName>
</protein>
<evidence type="ECO:0000313" key="2">
    <source>
        <dbReference type="Proteomes" id="UP000228755"/>
    </source>
</evidence>
<name>A0A2M9HT46_9BIFI</name>
<keyword evidence="2" id="KW-1185">Reference proteome</keyword>
<evidence type="ECO:0000313" key="1">
    <source>
        <dbReference type="EMBL" id="PJM79981.1"/>
    </source>
</evidence>